<organism evidence="1 2">
    <name type="scientific">Agrocybe pediades</name>
    <dbReference type="NCBI Taxonomy" id="84607"/>
    <lineage>
        <taxon>Eukaryota</taxon>
        <taxon>Fungi</taxon>
        <taxon>Dikarya</taxon>
        <taxon>Basidiomycota</taxon>
        <taxon>Agaricomycotina</taxon>
        <taxon>Agaricomycetes</taxon>
        <taxon>Agaricomycetidae</taxon>
        <taxon>Agaricales</taxon>
        <taxon>Agaricineae</taxon>
        <taxon>Strophariaceae</taxon>
        <taxon>Agrocybe</taxon>
    </lineage>
</organism>
<name>A0A8H4VMV4_9AGAR</name>
<reference evidence="1 2" key="1">
    <citation type="submission" date="2019-12" db="EMBL/GenBank/DDBJ databases">
        <authorList>
            <person name="Floudas D."/>
            <person name="Bentzer J."/>
            <person name="Ahren D."/>
            <person name="Johansson T."/>
            <person name="Persson P."/>
            <person name="Tunlid A."/>
        </authorList>
    </citation>
    <scope>NUCLEOTIDE SEQUENCE [LARGE SCALE GENOMIC DNA]</scope>
    <source>
        <strain evidence="1 2">CBS 102.39</strain>
    </source>
</reference>
<sequence>MFLEQHQLCDAQDIKRTALHLAEKVTLRPDIVEDVAAQIHITAITQPECTRPLVLLIQIILDELRFYSDRALSEAFSKEIVDLATSTYVYFWTARQHASNKARREMDIDPGAISSFVGDLASLGLISFERLDRIILHFLGAMSSRDDIFAELFDAHAPQIFFRSQQSGLLRSMIRQIRQIDVRPPVHSWKPRQADGGSKLQHALMSSVCIDPAKVLHITEAANSIQAL</sequence>
<gene>
    <name evidence="1" type="ORF">D9613_008909</name>
</gene>
<dbReference type="Proteomes" id="UP000521872">
    <property type="component" value="Unassembled WGS sequence"/>
</dbReference>
<dbReference type="AlphaFoldDB" id="A0A8H4VMV4"/>
<protein>
    <submittedName>
        <fullName evidence="1">Uncharacterized protein</fullName>
    </submittedName>
</protein>
<accession>A0A8H4VMV4</accession>
<comment type="caution">
    <text evidence="1">The sequence shown here is derived from an EMBL/GenBank/DDBJ whole genome shotgun (WGS) entry which is preliminary data.</text>
</comment>
<evidence type="ECO:0000313" key="1">
    <source>
        <dbReference type="EMBL" id="KAF4616511.1"/>
    </source>
</evidence>
<keyword evidence="2" id="KW-1185">Reference proteome</keyword>
<dbReference type="EMBL" id="JAACJL010000031">
    <property type="protein sequence ID" value="KAF4616511.1"/>
    <property type="molecule type" value="Genomic_DNA"/>
</dbReference>
<evidence type="ECO:0000313" key="2">
    <source>
        <dbReference type="Proteomes" id="UP000521872"/>
    </source>
</evidence>
<proteinExistence type="predicted"/>